<dbReference type="FunFam" id="2.70.150.10:FF:000054">
    <property type="entry name" value="Phospholipid-transporting ATPase"/>
    <property type="match status" value="1"/>
</dbReference>
<name>D8SGU6_SELML</name>
<dbReference type="Proteomes" id="UP000001514">
    <property type="component" value="Unassembled WGS sequence"/>
</dbReference>
<feature type="binding site" evidence="13">
    <location>
        <position position="723"/>
    </location>
    <ligand>
        <name>ATP</name>
        <dbReference type="ChEBI" id="CHEBI:30616"/>
    </ligand>
</feature>
<feature type="region of interest" description="Disordered" evidence="16">
    <location>
        <begin position="1130"/>
        <end position="1153"/>
    </location>
</feature>
<evidence type="ECO:0000259" key="18">
    <source>
        <dbReference type="Pfam" id="PF16212"/>
    </source>
</evidence>
<dbReference type="Pfam" id="PF16212">
    <property type="entry name" value="PhoLip_ATPase_C"/>
    <property type="match status" value="1"/>
</dbReference>
<feature type="compositionally biased region" description="Basic and acidic residues" evidence="16">
    <location>
        <begin position="1144"/>
        <end position="1153"/>
    </location>
</feature>
<evidence type="ECO:0000256" key="3">
    <source>
        <dbReference type="ARBA" id="ARBA00022692"/>
    </source>
</evidence>
<keyword evidence="20" id="KW-1185">Reference proteome</keyword>
<sequence>MQSENAPATARSRLFSVISSKGPQAHDRHPSSSSGAGGPALPAARTDARKERVVYVDNPGRTNENFEFSGNKVRTSKYTLISFLPRNLFEQFHRVAYIYFLLIVILNQIPQLAVFGRLASLFPLLFVLVVTAIKDGYEDWGRHRSDREENNRLSWVFQNGRFEPKRWKKIEAGEVVKIFQDESIPCDIVLLGTSDANGVAYVQTINLDGETNLKTRYARQESASKHPGLAPITGKVVCEPPNRNIYDFVAYLEIDDTQAPLGPNNIILRGCVLKNTAWIVGVVVYAGKETKAMLNSSGAQSKRSRLEQHMNKETLWLSFFLLIICIAGGVGMGKWVHDHDSDLNNFPYYKKRDTADKKFMYYGPFGEGVFAFLSFIIMFQIMIPISLYISMELVRLGQSYFMVRDVEMFHAPSNSRLQCRALNINEDLGQVKYIFSDKTGTLTENKMEFHSASIGGVDYSNVLAAKISGTSDSSDGMQVEGSHLKSGVRLDPNLLELLQTEVTSSEATFVHRYMLVLAACNTVVPTRHSGSLQYQAESPDEQALVFAASAYGYTLLDRTTSTIVLDVLGEQKSYKIVGIHEFDSVRKRMSIVVECPDNTYKLLVKGADTASGSGSLADGHLQAGVLFATQRHLDFYSTQGLRTLVVAFKDLGQPEFEEWHEKYKRASTALVDRVKLLREAASLIERNLALLGATAIEDRLQDGVPETISSLRNSGIKVWVLTGDKQETAISIGFSCALLTPDMEKVIVNANTKELCVEKLKSAIREHGITETKDKQLALIIDGNSLVHALSPDVEELLFDLAVACRIVICCRVAPLQKAGIVSLMKRRTKDMTLAIGDGANDVSMIQTADVGIGLSGQEGRQAVMASDFALGQFRFLKRLLLVHGHWNYQRLAYMVLYNFYRNAVFVMMLFWYILHTAFSAQTALFDWNLMFYSLIYTSVPTIVVGILDKDLSHKTLLGLPPLYGVGQRNESYNSVLFWATMLDTLWQSLVLFYVPFFTFQGTTIDIWGMGCLWAAAVVVLVNLHLAMDVLHWTWITHAAIWGSIVVSFACFFVLDALTDKGFIAHYRVMFHMASTAVFWLNILLVIVVALLPRFCAKVLMQKFWPSDLHIARELELKNRAAISEFVKSSAPSPRMVELDDVPYSDKESKEDE</sequence>
<feature type="transmembrane region" description="Helical" evidence="15">
    <location>
        <begin position="95"/>
        <end position="113"/>
    </location>
</feature>
<dbReference type="InterPro" id="IPR023299">
    <property type="entry name" value="ATPase_P-typ_cyto_dom_N"/>
</dbReference>
<feature type="transmembrane region" description="Helical" evidence="15">
    <location>
        <begin position="119"/>
        <end position="137"/>
    </location>
</feature>
<dbReference type="InterPro" id="IPR023214">
    <property type="entry name" value="HAD_sf"/>
</dbReference>
<dbReference type="GO" id="GO:0005524">
    <property type="term" value="F:ATP binding"/>
    <property type="evidence" value="ECO:0007669"/>
    <property type="project" value="UniProtKB-UniRule"/>
</dbReference>
<dbReference type="SFLD" id="SFLDS00003">
    <property type="entry name" value="Haloacid_Dehalogenase"/>
    <property type="match status" value="1"/>
</dbReference>
<keyword evidence="10 15" id="KW-0472">Membrane</keyword>
<evidence type="ECO:0000256" key="5">
    <source>
        <dbReference type="ARBA" id="ARBA00022741"/>
    </source>
</evidence>
<evidence type="ECO:0000256" key="7">
    <source>
        <dbReference type="ARBA" id="ARBA00022842"/>
    </source>
</evidence>
<dbReference type="Gramene" id="EFJ16263">
    <property type="protein sequence ID" value="EFJ16263"/>
    <property type="gene ID" value="SELMODRAFT_116847"/>
</dbReference>
<feature type="binding site" evidence="13">
    <location>
        <position position="812"/>
    </location>
    <ligand>
        <name>ATP</name>
        <dbReference type="ChEBI" id="CHEBI:30616"/>
    </ligand>
</feature>
<feature type="transmembrane region" description="Helical" evidence="15">
    <location>
        <begin position="1007"/>
        <end position="1027"/>
    </location>
</feature>
<reference evidence="19 20" key="1">
    <citation type="journal article" date="2011" name="Science">
        <title>The Selaginella genome identifies genetic changes associated with the evolution of vascular plants.</title>
        <authorList>
            <person name="Banks J.A."/>
            <person name="Nishiyama T."/>
            <person name="Hasebe M."/>
            <person name="Bowman J.L."/>
            <person name="Gribskov M."/>
            <person name="dePamphilis C."/>
            <person name="Albert V.A."/>
            <person name="Aono N."/>
            <person name="Aoyama T."/>
            <person name="Ambrose B.A."/>
            <person name="Ashton N.W."/>
            <person name="Axtell M.J."/>
            <person name="Barker E."/>
            <person name="Barker M.S."/>
            <person name="Bennetzen J.L."/>
            <person name="Bonawitz N.D."/>
            <person name="Chapple C."/>
            <person name="Cheng C."/>
            <person name="Correa L.G."/>
            <person name="Dacre M."/>
            <person name="DeBarry J."/>
            <person name="Dreyer I."/>
            <person name="Elias M."/>
            <person name="Engstrom E.M."/>
            <person name="Estelle M."/>
            <person name="Feng L."/>
            <person name="Finet C."/>
            <person name="Floyd S.K."/>
            <person name="Frommer W.B."/>
            <person name="Fujita T."/>
            <person name="Gramzow L."/>
            <person name="Gutensohn M."/>
            <person name="Harholt J."/>
            <person name="Hattori M."/>
            <person name="Heyl A."/>
            <person name="Hirai T."/>
            <person name="Hiwatashi Y."/>
            <person name="Ishikawa M."/>
            <person name="Iwata M."/>
            <person name="Karol K.G."/>
            <person name="Koehler B."/>
            <person name="Kolukisaoglu U."/>
            <person name="Kubo M."/>
            <person name="Kurata T."/>
            <person name="Lalonde S."/>
            <person name="Li K."/>
            <person name="Li Y."/>
            <person name="Litt A."/>
            <person name="Lyons E."/>
            <person name="Manning G."/>
            <person name="Maruyama T."/>
            <person name="Michael T.P."/>
            <person name="Mikami K."/>
            <person name="Miyazaki S."/>
            <person name="Morinaga S."/>
            <person name="Murata T."/>
            <person name="Mueller-Roeber B."/>
            <person name="Nelson D.R."/>
            <person name="Obara M."/>
            <person name="Oguri Y."/>
            <person name="Olmstead R.G."/>
            <person name="Onodera N."/>
            <person name="Petersen B.L."/>
            <person name="Pils B."/>
            <person name="Prigge M."/>
            <person name="Rensing S.A."/>
            <person name="Riano-Pachon D.M."/>
            <person name="Roberts A.W."/>
            <person name="Sato Y."/>
            <person name="Scheller H.V."/>
            <person name="Schulz B."/>
            <person name="Schulz C."/>
            <person name="Shakirov E.V."/>
            <person name="Shibagaki N."/>
            <person name="Shinohara N."/>
            <person name="Shippen D.E."/>
            <person name="Soerensen I."/>
            <person name="Sotooka R."/>
            <person name="Sugimoto N."/>
            <person name="Sugita M."/>
            <person name="Sumikawa N."/>
            <person name="Tanurdzic M."/>
            <person name="Theissen G."/>
            <person name="Ulvskov P."/>
            <person name="Wakazuki S."/>
            <person name="Weng J.K."/>
            <person name="Willats W.W."/>
            <person name="Wipf D."/>
            <person name="Wolf P.G."/>
            <person name="Yang L."/>
            <person name="Zimmer A.D."/>
            <person name="Zhu Q."/>
            <person name="Mitros T."/>
            <person name="Hellsten U."/>
            <person name="Loque D."/>
            <person name="Otillar R."/>
            <person name="Salamov A."/>
            <person name="Schmutz J."/>
            <person name="Shapiro H."/>
            <person name="Lindquist E."/>
            <person name="Lucas S."/>
            <person name="Rokhsar D."/>
            <person name="Grigoriev I.V."/>
        </authorList>
    </citation>
    <scope>NUCLEOTIDE SEQUENCE [LARGE SCALE GENOMIC DNA]</scope>
</reference>
<evidence type="ECO:0000313" key="19">
    <source>
        <dbReference type="EMBL" id="EFJ16263.1"/>
    </source>
</evidence>
<dbReference type="GO" id="GO:0000287">
    <property type="term" value="F:magnesium ion binding"/>
    <property type="evidence" value="ECO:0007669"/>
    <property type="project" value="UniProtKB-UniRule"/>
</dbReference>
<feature type="transmembrane region" description="Helical" evidence="15">
    <location>
        <begin position="900"/>
        <end position="919"/>
    </location>
</feature>
<dbReference type="InterPro" id="IPR008250">
    <property type="entry name" value="ATPase_P-typ_transduc_dom_A_sf"/>
</dbReference>
<feature type="transmembrane region" description="Helical" evidence="15">
    <location>
        <begin position="369"/>
        <end position="389"/>
    </location>
</feature>
<dbReference type="GO" id="GO:0045332">
    <property type="term" value="P:phospholipid translocation"/>
    <property type="evidence" value="ECO:0000318"/>
    <property type="project" value="GO_Central"/>
</dbReference>
<dbReference type="EC" id="7.6.2.1" evidence="15"/>
<feature type="binding site" evidence="14">
    <location>
        <position position="842"/>
    </location>
    <ligand>
        <name>Mg(2+)</name>
        <dbReference type="ChEBI" id="CHEBI:18420"/>
    </ligand>
</feature>
<dbReference type="PRINTS" id="PR00119">
    <property type="entry name" value="CATATPASE"/>
</dbReference>
<feature type="compositionally biased region" description="Low complexity" evidence="16">
    <location>
        <begin position="31"/>
        <end position="44"/>
    </location>
</feature>
<dbReference type="CDD" id="cd02073">
    <property type="entry name" value="P-type_ATPase_APLT_Dnf-like"/>
    <property type="match status" value="1"/>
</dbReference>
<feature type="domain" description="P-type ATPase N-terminal" evidence="17">
    <location>
        <begin position="54"/>
        <end position="119"/>
    </location>
</feature>
<keyword evidence="7 14" id="KW-0460">Magnesium</keyword>
<comment type="subcellular location">
    <subcellularLocation>
        <location evidence="1 15">Membrane</location>
        <topology evidence="1 15">Multi-pass membrane protein</topology>
    </subcellularLocation>
</comment>
<dbReference type="EMBL" id="GL377619">
    <property type="protein sequence ID" value="EFJ16263.1"/>
    <property type="molecule type" value="Genomic_DNA"/>
</dbReference>
<evidence type="ECO:0000256" key="15">
    <source>
        <dbReference type="RuleBase" id="RU362033"/>
    </source>
</evidence>
<dbReference type="SUPFAM" id="SSF81665">
    <property type="entry name" value="Calcium ATPase, transmembrane domain M"/>
    <property type="match status" value="1"/>
</dbReference>
<dbReference type="SFLD" id="SFLDF00027">
    <property type="entry name" value="p-type_atpase"/>
    <property type="match status" value="1"/>
</dbReference>
<evidence type="ECO:0000256" key="4">
    <source>
        <dbReference type="ARBA" id="ARBA00022723"/>
    </source>
</evidence>
<feature type="binding site" evidence="13">
    <location>
        <position position="438"/>
    </location>
    <ligand>
        <name>ATP</name>
        <dbReference type="ChEBI" id="CHEBI:30616"/>
    </ligand>
</feature>
<dbReference type="AlphaFoldDB" id="D8SGU6"/>
<evidence type="ECO:0000256" key="8">
    <source>
        <dbReference type="ARBA" id="ARBA00022967"/>
    </source>
</evidence>
<feature type="binding site" evidence="13">
    <location>
        <position position="841"/>
    </location>
    <ligand>
        <name>ATP</name>
        <dbReference type="ChEBI" id="CHEBI:30616"/>
    </ligand>
</feature>
<proteinExistence type="inferred from homology"/>
<evidence type="ECO:0000256" key="11">
    <source>
        <dbReference type="ARBA" id="ARBA00034036"/>
    </source>
</evidence>
<dbReference type="SFLD" id="SFLDG00002">
    <property type="entry name" value="C1.7:_P-type_atpase_like"/>
    <property type="match status" value="1"/>
</dbReference>
<evidence type="ECO:0000256" key="12">
    <source>
        <dbReference type="PIRSR" id="PIRSR606539-1"/>
    </source>
</evidence>
<comment type="similarity">
    <text evidence="2 15">Belongs to the cation transport ATPase (P-type) (TC 3.A.3) family. Type IV subfamily.</text>
</comment>
<dbReference type="InterPro" id="IPR032630">
    <property type="entry name" value="P_typ_ATPase_c"/>
</dbReference>
<keyword evidence="8 15" id="KW-1278">Translocase</keyword>
<evidence type="ECO:0000256" key="9">
    <source>
        <dbReference type="ARBA" id="ARBA00022989"/>
    </source>
</evidence>
<dbReference type="STRING" id="88036.D8SGU6"/>
<dbReference type="InterPro" id="IPR044492">
    <property type="entry name" value="P_typ_ATPase_HD_dom"/>
</dbReference>
<dbReference type="GO" id="GO:0016887">
    <property type="term" value="F:ATP hydrolysis activity"/>
    <property type="evidence" value="ECO:0007669"/>
    <property type="project" value="InterPro"/>
</dbReference>
<evidence type="ECO:0000256" key="10">
    <source>
        <dbReference type="ARBA" id="ARBA00023136"/>
    </source>
</evidence>
<feature type="binding site" evidence="14">
    <location>
        <position position="439"/>
    </location>
    <ligand>
        <name>Mg(2+)</name>
        <dbReference type="ChEBI" id="CHEBI:18420"/>
    </ligand>
</feature>
<evidence type="ECO:0000259" key="17">
    <source>
        <dbReference type="Pfam" id="PF16209"/>
    </source>
</evidence>
<dbReference type="InterPro" id="IPR023298">
    <property type="entry name" value="ATPase_P-typ_TM_dom_sf"/>
</dbReference>
<evidence type="ECO:0000256" key="1">
    <source>
        <dbReference type="ARBA" id="ARBA00004141"/>
    </source>
</evidence>
<feature type="transmembrane region" description="Helical" evidence="15">
    <location>
        <begin position="315"/>
        <end position="336"/>
    </location>
</feature>
<dbReference type="SUPFAM" id="SSF81653">
    <property type="entry name" value="Calcium ATPase, transduction domain A"/>
    <property type="match status" value="1"/>
</dbReference>
<dbReference type="GO" id="GO:0005886">
    <property type="term" value="C:plasma membrane"/>
    <property type="evidence" value="ECO:0000318"/>
    <property type="project" value="GO_Central"/>
</dbReference>
<dbReference type="Pfam" id="PF13246">
    <property type="entry name" value="Cation_ATPase"/>
    <property type="match status" value="1"/>
</dbReference>
<evidence type="ECO:0000256" key="2">
    <source>
        <dbReference type="ARBA" id="ARBA00008109"/>
    </source>
</evidence>
<organism evidence="20">
    <name type="scientific">Selaginella moellendorffii</name>
    <name type="common">Spikemoss</name>
    <dbReference type="NCBI Taxonomy" id="88036"/>
    <lineage>
        <taxon>Eukaryota</taxon>
        <taxon>Viridiplantae</taxon>
        <taxon>Streptophyta</taxon>
        <taxon>Embryophyta</taxon>
        <taxon>Tracheophyta</taxon>
        <taxon>Lycopodiopsida</taxon>
        <taxon>Selaginellales</taxon>
        <taxon>Selaginellaceae</taxon>
        <taxon>Selaginella</taxon>
    </lineage>
</organism>
<dbReference type="PANTHER" id="PTHR24092">
    <property type="entry name" value="PROBABLE PHOSPHOLIPID-TRANSPORTING ATPASE"/>
    <property type="match status" value="1"/>
</dbReference>
<feature type="transmembrane region" description="Helical" evidence="15">
    <location>
        <begin position="976"/>
        <end position="995"/>
    </location>
</feature>
<dbReference type="NCBIfam" id="TIGR01494">
    <property type="entry name" value="ATPase_P-type"/>
    <property type="match status" value="1"/>
</dbReference>
<keyword evidence="9 15" id="KW-1133">Transmembrane helix</keyword>
<feature type="binding site" evidence="13">
    <location>
        <position position="439"/>
    </location>
    <ligand>
        <name>ATP</name>
        <dbReference type="ChEBI" id="CHEBI:30616"/>
    </ligand>
</feature>
<feature type="binding site" evidence="13">
    <location>
        <position position="541"/>
    </location>
    <ligand>
        <name>ATP</name>
        <dbReference type="ChEBI" id="CHEBI:30616"/>
    </ligand>
</feature>
<feature type="binding site" evidence="14">
    <location>
        <position position="437"/>
    </location>
    <ligand>
        <name>Mg(2+)</name>
        <dbReference type="ChEBI" id="CHEBI:18420"/>
    </ligand>
</feature>
<dbReference type="eggNOG" id="KOG0206">
    <property type="taxonomic scope" value="Eukaryota"/>
</dbReference>
<dbReference type="Gene3D" id="2.70.150.10">
    <property type="entry name" value="Calcium-transporting ATPase, cytoplasmic transduction domain A"/>
    <property type="match status" value="1"/>
</dbReference>
<keyword evidence="4 14" id="KW-0479">Metal-binding</keyword>
<evidence type="ECO:0000313" key="20">
    <source>
        <dbReference type="Proteomes" id="UP000001514"/>
    </source>
</evidence>
<dbReference type="PROSITE" id="PS00154">
    <property type="entry name" value="ATPASE_E1_E2"/>
    <property type="match status" value="1"/>
</dbReference>
<feature type="binding site" evidence="13">
    <location>
        <position position="642"/>
    </location>
    <ligand>
        <name>ATP</name>
        <dbReference type="ChEBI" id="CHEBI:30616"/>
    </ligand>
</feature>
<feature type="binding site" evidence="14">
    <location>
        <position position="838"/>
    </location>
    <ligand>
        <name>Mg(2+)</name>
        <dbReference type="ChEBI" id="CHEBI:18420"/>
    </ligand>
</feature>
<evidence type="ECO:0000256" key="6">
    <source>
        <dbReference type="ARBA" id="ARBA00022840"/>
    </source>
</evidence>
<evidence type="ECO:0000256" key="16">
    <source>
        <dbReference type="SAM" id="MobiDB-lite"/>
    </source>
</evidence>
<feature type="transmembrane region" description="Helical" evidence="15">
    <location>
        <begin position="1039"/>
        <end position="1058"/>
    </location>
</feature>
<dbReference type="HOGENOM" id="CLU_000846_5_2_1"/>
<feature type="domain" description="P-type ATPase C-terminal" evidence="18">
    <location>
        <begin position="864"/>
        <end position="1107"/>
    </location>
</feature>
<dbReference type="InterPro" id="IPR036412">
    <property type="entry name" value="HAD-like_sf"/>
</dbReference>
<dbReference type="SUPFAM" id="SSF56784">
    <property type="entry name" value="HAD-like"/>
    <property type="match status" value="1"/>
</dbReference>
<dbReference type="OMA" id="QALRCGR"/>
<dbReference type="InterPro" id="IPR001757">
    <property type="entry name" value="P_typ_ATPase"/>
</dbReference>
<evidence type="ECO:0000256" key="14">
    <source>
        <dbReference type="PIRSR" id="PIRSR606539-3"/>
    </source>
</evidence>
<dbReference type="Gene3D" id="3.40.50.1000">
    <property type="entry name" value="HAD superfamily/HAD-like"/>
    <property type="match status" value="1"/>
</dbReference>
<keyword evidence="6 13" id="KW-0067">ATP-binding</keyword>
<keyword evidence="3 15" id="KW-0812">Transmembrane</keyword>
<feature type="binding site" evidence="13">
    <location>
        <position position="722"/>
    </location>
    <ligand>
        <name>ATP</name>
        <dbReference type="ChEBI" id="CHEBI:30616"/>
    </ligand>
</feature>
<keyword evidence="5 13" id="KW-0547">Nucleotide-binding</keyword>
<feature type="transmembrane region" description="Helical" evidence="15">
    <location>
        <begin position="1070"/>
        <end position="1092"/>
    </location>
</feature>
<feature type="binding site" evidence="13">
    <location>
        <position position="818"/>
    </location>
    <ligand>
        <name>ATP</name>
        <dbReference type="ChEBI" id="CHEBI:30616"/>
    </ligand>
</feature>
<dbReference type="KEGG" id="smo:SELMODRAFT_116847"/>
<dbReference type="Gene3D" id="3.40.1110.10">
    <property type="entry name" value="Calcium-transporting ATPase, cytoplasmic domain N"/>
    <property type="match status" value="1"/>
</dbReference>
<dbReference type="NCBIfam" id="TIGR01652">
    <property type="entry name" value="ATPase-Plipid"/>
    <property type="match status" value="1"/>
</dbReference>
<comment type="catalytic activity">
    <reaction evidence="11 15">
        <text>ATP + H2O + phospholipidSide 1 = ADP + phosphate + phospholipidSide 2.</text>
        <dbReference type="EC" id="7.6.2.1"/>
    </reaction>
</comment>
<dbReference type="GO" id="GO:0140326">
    <property type="term" value="F:ATPase-coupled intramembrane lipid transporter activity"/>
    <property type="evidence" value="ECO:0000318"/>
    <property type="project" value="GO_Central"/>
</dbReference>
<comment type="cofactor">
    <cofactor evidence="14">
        <name>Mg(2+)</name>
        <dbReference type="ChEBI" id="CHEBI:18420"/>
    </cofactor>
</comment>
<feature type="transmembrane region" description="Helical" evidence="15">
    <location>
        <begin position="931"/>
        <end position="948"/>
    </location>
</feature>
<evidence type="ECO:0000256" key="13">
    <source>
        <dbReference type="PIRSR" id="PIRSR606539-2"/>
    </source>
</evidence>
<feature type="binding site" evidence="13">
    <location>
        <position position="437"/>
    </location>
    <ligand>
        <name>ATP</name>
        <dbReference type="ChEBI" id="CHEBI:30616"/>
    </ligand>
</feature>
<feature type="active site" description="4-aspartylphosphate intermediate" evidence="12">
    <location>
        <position position="437"/>
    </location>
</feature>
<feature type="binding site" evidence="13">
    <location>
        <position position="582"/>
    </location>
    <ligand>
        <name>ATP</name>
        <dbReference type="ChEBI" id="CHEBI:30616"/>
    </ligand>
</feature>
<accession>D8SGU6</accession>
<dbReference type="FunFam" id="3.40.50.1000:FF:000014">
    <property type="entry name" value="Phospholipid-transporting ATPase"/>
    <property type="match status" value="1"/>
</dbReference>
<dbReference type="FunFam" id="3.40.50.1000:FF:000001">
    <property type="entry name" value="Phospholipid-transporting ATPase IC"/>
    <property type="match status" value="1"/>
</dbReference>
<dbReference type="SUPFAM" id="SSF81660">
    <property type="entry name" value="Metal cation-transporting ATPase, ATP-binding domain N"/>
    <property type="match status" value="1"/>
</dbReference>
<dbReference type="InterPro" id="IPR032631">
    <property type="entry name" value="P-type_ATPase_N"/>
</dbReference>
<dbReference type="InterPro" id="IPR018303">
    <property type="entry name" value="ATPase_P-typ_P_site"/>
</dbReference>
<dbReference type="Pfam" id="PF16209">
    <property type="entry name" value="PhoLip_ATPase_N"/>
    <property type="match status" value="1"/>
</dbReference>
<feature type="region of interest" description="Disordered" evidence="16">
    <location>
        <begin position="19"/>
        <end position="48"/>
    </location>
</feature>
<feature type="binding site" evidence="13">
    <location>
        <position position="605"/>
    </location>
    <ligand>
        <name>ATP</name>
        <dbReference type="ChEBI" id="CHEBI:30616"/>
    </ligand>
</feature>
<dbReference type="InParanoid" id="D8SGU6"/>
<gene>
    <name evidence="19" type="ORF">SELMODRAFT_116847</name>
</gene>
<dbReference type="FunCoup" id="D8SGU6">
    <property type="interactions" value="675"/>
</dbReference>
<feature type="binding site" evidence="13">
    <location>
        <position position="724"/>
    </location>
    <ligand>
        <name>ATP</name>
        <dbReference type="ChEBI" id="CHEBI:30616"/>
    </ligand>
</feature>
<dbReference type="InterPro" id="IPR006539">
    <property type="entry name" value="P-type_ATPase_IV"/>
</dbReference>
<feature type="binding site" evidence="13">
    <location>
        <position position="842"/>
    </location>
    <ligand>
        <name>ATP</name>
        <dbReference type="ChEBI" id="CHEBI:30616"/>
    </ligand>
</feature>
<dbReference type="PANTHER" id="PTHR24092:SF91">
    <property type="entry name" value="PHOSPHOLIPID-TRANSPORTING ATPASE 1"/>
    <property type="match status" value="1"/>
</dbReference>
<protein>
    <recommendedName>
        <fullName evidence="15">Phospholipid-transporting ATPase</fullName>
        <ecNumber evidence="15">7.6.2.1</ecNumber>
    </recommendedName>
</protein>